<evidence type="ECO:0000313" key="1">
    <source>
        <dbReference type="EMBL" id="KAL3086287.1"/>
    </source>
</evidence>
<dbReference type="EMBL" id="JBICBT010001046">
    <property type="protein sequence ID" value="KAL3086287.1"/>
    <property type="molecule type" value="Genomic_DNA"/>
</dbReference>
<keyword evidence="2" id="KW-1185">Reference proteome</keyword>
<organism evidence="1 2">
    <name type="scientific">Heterodera trifolii</name>
    <dbReference type="NCBI Taxonomy" id="157864"/>
    <lineage>
        <taxon>Eukaryota</taxon>
        <taxon>Metazoa</taxon>
        <taxon>Ecdysozoa</taxon>
        <taxon>Nematoda</taxon>
        <taxon>Chromadorea</taxon>
        <taxon>Rhabditida</taxon>
        <taxon>Tylenchina</taxon>
        <taxon>Tylenchomorpha</taxon>
        <taxon>Tylenchoidea</taxon>
        <taxon>Heteroderidae</taxon>
        <taxon>Heteroderinae</taxon>
        <taxon>Heterodera</taxon>
    </lineage>
</organism>
<proteinExistence type="predicted"/>
<sequence length="136" mass="14993">MGLVLGVAGLLCAGFFIGRTLCNGMGALLSKEESANPPINHVLALHGRSDLVPCFQNILKSNNTKALESVKQQLYDLALDHISDAFVKGYNTKMVCTKCSKKVEHIDGLCYCTEAANKCHHRNCCTRRNNRALTYY</sequence>
<reference evidence="1 2" key="1">
    <citation type="submission" date="2024-10" db="EMBL/GenBank/DDBJ databases">
        <authorList>
            <person name="Kim D."/>
        </authorList>
    </citation>
    <scope>NUCLEOTIDE SEQUENCE [LARGE SCALE GENOMIC DNA]</scope>
    <source>
        <strain evidence="1">BH-2024</strain>
    </source>
</reference>
<dbReference type="AlphaFoldDB" id="A0ABD2J2F8"/>
<evidence type="ECO:0000313" key="2">
    <source>
        <dbReference type="Proteomes" id="UP001620626"/>
    </source>
</evidence>
<name>A0ABD2J2F8_9BILA</name>
<accession>A0ABD2J2F8</accession>
<dbReference type="Proteomes" id="UP001620626">
    <property type="component" value="Unassembled WGS sequence"/>
</dbReference>
<protein>
    <submittedName>
        <fullName evidence="1">Uncharacterized protein</fullName>
    </submittedName>
</protein>
<gene>
    <name evidence="1" type="ORF">niasHT_040079</name>
</gene>
<comment type="caution">
    <text evidence="1">The sequence shown here is derived from an EMBL/GenBank/DDBJ whole genome shotgun (WGS) entry which is preliminary data.</text>
</comment>